<protein>
    <submittedName>
        <fullName evidence="1">Endoribonuclease L-PSP</fullName>
    </submittedName>
</protein>
<dbReference type="VEuPathDB" id="FungiDB:A1Q1_01419"/>
<comment type="caution">
    <text evidence="1">The sequence shown here is derived from an EMBL/GenBank/DDBJ whole genome shotgun (WGS) entry which is preliminary data.</text>
</comment>
<dbReference type="KEGG" id="tasa:A1Q1_01419"/>
<name>J4UE91_TRIAS</name>
<evidence type="ECO:0000313" key="1">
    <source>
        <dbReference type="EMBL" id="EJT49515.1"/>
    </source>
</evidence>
<dbReference type="RefSeq" id="XP_014179933.1">
    <property type="nucleotide sequence ID" value="XM_014324458.1"/>
</dbReference>
<accession>J4UE91</accession>
<dbReference type="OrthoDB" id="309640at2759"/>
<dbReference type="EMBL" id="ALBS01000170">
    <property type="protein sequence ID" value="EJT49515.1"/>
    <property type="molecule type" value="Genomic_DNA"/>
</dbReference>
<dbReference type="GeneID" id="25984933"/>
<dbReference type="SUPFAM" id="SSF55298">
    <property type="entry name" value="YjgF-like"/>
    <property type="match status" value="1"/>
</dbReference>
<dbReference type="CDD" id="cd00448">
    <property type="entry name" value="YjgF_YER057c_UK114_family"/>
    <property type="match status" value="1"/>
</dbReference>
<dbReference type="Proteomes" id="UP000002748">
    <property type="component" value="Unassembled WGS sequence"/>
</dbReference>
<reference evidence="1 2" key="1">
    <citation type="journal article" date="2012" name="Eukaryot. Cell">
        <title>Draft genome sequence of CBS 2479, the standard type strain of Trichosporon asahii.</title>
        <authorList>
            <person name="Yang R.Y."/>
            <person name="Li H.T."/>
            <person name="Zhu H."/>
            <person name="Zhou G.P."/>
            <person name="Wang M."/>
            <person name="Wang L."/>
        </authorList>
    </citation>
    <scope>NUCLEOTIDE SEQUENCE [LARGE SCALE GENOMIC DNA]</scope>
    <source>
        <strain evidence="2">ATCC 90039 / CBS 2479 / JCM 2466 / KCTC 7840 / NCYC 2677 / UAMH 7654</strain>
    </source>
</reference>
<dbReference type="AlphaFoldDB" id="J4UE91"/>
<dbReference type="Pfam" id="PF01042">
    <property type="entry name" value="Ribonuc_L-PSP"/>
    <property type="match status" value="1"/>
</dbReference>
<gene>
    <name evidence="1" type="ORF">A1Q1_01419</name>
</gene>
<proteinExistence type="predicted"/>
<dbReference type="HOGENOM" id="CLU_2265587_0_0_1"/>
<organism evidence="1 2">
    <name type="scientific">Trichosporon asahii var. asahii (strain ATCC 90039 / CBS 2479 / JCM 2466 / KCTC 7840 / NBRC 103889/ NCYC 2677 / UAMH 7654)</name>
    <name type="common">Yeast</name>
    <dbReference type="NCBI Taxonomy" id="1186058"/>
    <lineage>
        <taxon>Eukaryota</taxon>
        <taxon>Fungi</taxon>
        <taxon>Dikarya</taxon>
        <taxon>Basidiomycota</taxon>
        <taxon>Agaricomycotina</taxon>
        <taxon>Tremellomycetes</taxon>
        <taxon>Trichosporonales</taxon>
        <taxon>Trichosporonaceae</taxon>
        <taxon>Trichosporon</taxon>
    </lineage>
</organism>
<dbReference type="Gene3D" id="3.30.1330.40">
    <property type="entry name" value="RutC-like"/>
    <property type="match status" value="2"/>
</dbReference>
<dbReference type="InterPro" id="IPR035959">
    <property type="entry name" value="RutC-like_sf"/>
</dbReference>
<dbReference type="InterPro" id="IPR006175">
    <property type="entry name" value="YjgF/YER057c/UK114"/>
</dbReference>
<sequence length="103" mass="11691">MPPRNPAFRSVDPDTTPEVKNQYTQALIHNGIIYGSGTIPWNRERQIVGDNITDQARDFAAFEQVLREYFGEHKPARINLNNPQLPANSLVEIDFIAAVEDKK</sequence>
<evidence type="ECO:0000313" key="2">
    <source>
        <dbReference type="Proteomes" id="UP000002748"/>
    </source>
</evidence>